<evidence type="ECO:0000256" key="1">
    <source>
        <dbReference type="SAM" id="Phobius"/>
    </source>
</evidence>
<comment type="caution">
    <text evidence="2">The sequence shown here is derived from an EMBL/GenBank/DDBJ whole genome shotgun (WGS) entry which is preliminary data.</text>
</comment>
<protein>
    <submittedName>
        <fullName evidence="2">Uncharacterized protein</fullName>
    </submittedName>
</protein>
<gene>
    <name evidence="2" type="ORF">EC910_1498</name>
</gene>
<sequence>MFREKTNWKRKFLALIIIPIAVCFVSILLYFGLFSVLQSLSSFFANVFKINVNAEIIKSTNSIFGAMLVAIATIIWNFAADEEKNKDKRKKKKCIKYYILQKRFDKMASNVDELTYSLLNQNLNANFKKEFKKKFDEIKKLDEEIIEMIIETENRDLYIKAIAFFETVYFEGSLNTKDNFKQYLTKSDKELNDIKEMISVEIASYVV</sequence>
<dbReference type="Proteomes" id="UP000295285">
    <property type="component" value="Unassembled WGS sequence"/>
</dbReference>
<keyword evidence="1" id="KW-1133">Transmembrane helix</keyword>
<dbReference type="AlphaFoldDB" id="A0A4R4AV13"/>
<name>A0A4R4AV13_BACTU</name>
<keyword evidence="1" id="KW-0472">Membrane</keyword>
<accession>A0A4R4AV13</accession>
<dbReference type="RefSeq" id="WP_131935458.1">
    <property type="nucleotide sequence ID" value="NZ_SMDF01000050.1"/>
</dbReference>
<evidence type="ECO:0000313" key="2">
    <source>
        <dbReference type="EMBL" id="TCW43597.1"/>
    </source>
</evidence>
<keyword evidence="1" id="KW-0812">Transmembrane</keyword>
<feature type="transmembrane region" description="Helical" evidence="1">
    <location>
        <begin position="12"/>
        <end position="33"/>
    </location>
</feature>
<reference evidence="2 3" key="1">
    <citation type="submission" date="2019-03" db="EMBL/GenBank/DDBJ databases">
        <title>Above-ground endophytic microbial communities from plants in different locations in the United States.</title>
        <authorList>
            <person name="Frank C."/>
        </authorList>
    </citation>
    <scope>NUCLEOTIDE SEQUENCE [LARGE SCALE GENOMIC DNA]</scope>
    <source>
        <strain evidence="2 3">LP_2_YM</strain>
    </source>
</reference>
<evidence type="ECO:0000313" key="3">
    <source>
        <dbReference type="Proteomes" id="UP000295285"/>
    </source>
</evidence>
<feature type="transmembrane region" description="Helical" evidence="1">
    <location>
        <begin position="62"/>
        <end position="80"/>
    </location>
</feature>
<organism evidence="2 3">
    <name type="scientific">Bacillus thuringiensis</name>
    <dbReference type="NCBI Taxonomy" id="1428"/>
    <lineage>
        <taxon>Bacteria</taxon>
        <taxon>Bacillati</taxon>
        <taxon>Bacillota</taxon>
        <taxon>Bacilli</taxon>
        <taxon>Bacillales</taxon>
        <taxon>Bacillaceae</taxon>
        <taxon>Bacillus</taxon>
        <taxon>Bacillus cereus group</taxon>
    </lineage>
</organism>
<dbReference type="EMBL" id="SMDG01000049">
    <property type="protein sequence ID" value="TCW43597.1"/>
    <property type="molecule type" value="Genomic_DNA"/>
</dbReference>
<proteinExistence type="predicted"/>